<evidence type="ECO:0000313" key="1">
    <source>
        <dbReference type="EMBL" id="KIS35435.1"/>
    </source>
</evidence>
<protein>
    <submittedName>
        <fullName evidence="1">Uncharacterized protein</fullName>
    </submittedName>
</protein>
<dbReference type="Proteomes" id="UP000050700">
    <property type="component" value="Unassembled WGS sequence"/>
</dbReference>
<proteinExistence type="predicted"/>
<evidence type="ECO:0000313" key="2">
    <source>
        <dbReference type="Proteomes" id="UP000050700"/>
    </source>
</evidence>
<name>A0A158SX41_HAEIF</name>
<dbReference type="EMBL" id="JMQP01000002">
    <property type="protein sequence ID" value="KIS35435.1"/>
    <property type="molecule type" value="Genomic_DNA"/>
</dbReference>
<accession>A0A158SX41</accession>
<sequence>MNVKKWVYTKHVVVHNTQNVNFYFRFQKKSREKSLLFYYLSYSNLLIIKQ</sequence>
<comment type="caution">
    <text evidence="1">The sequence shown here is derived from an EMBL/GenBank/DDBJ whole genome shotgun (WGS) entry which is preliminary data.</text>
</comment>
<dbReference type="AlphaFoldDB" id="A0A158SX41"/>
<organism evidence="1 2">
    <name type="scientific">Haemophilus influenzae</name>
    <dbReference type="NCBI Taxonomy" id="727"/>
    <lineage>
        <taxon>Bacteria</taxon>
        <taxon>Pseudomonadati</taxon>
        <taxon>Pseudomonadota</taxon>
        <taxon>Gammaproteobacteria</taxon>
        <taxon>Pasteurellales</taxon>
        <taxon>Pasteurellaceae</taxon>
        <taxon>Haemophilus</taxon>
    </lineage>
</organism>
<reference evidence="1 2" key="1">
    <citation type="submission" date="2014-05" db="EMBL/GenBank/DDBJ databases">
        <title>Methylome analysis of the phasevarions of Haemophilus influenzae.</title>
        <authorList>
            <person name="Atack J.M."/>
            <person name="Fox K.L."/>
            <person name="Power P.M."/>
            <person name="Clark T."/>
            <person name="Jurcisek J."/>
            <person name="Korlach J."/>
            <person name="Bakaletz L.O."/>
            <person name="Jennings M.P."/>
        </authorList>
    </citation>
    <scope>NUCLEOTIDE SEQUENCE [LARGE SCALE GENOMIC DNA]</scope>
    <source>
        <strain evidence="1 2">1209</strain>
    </source>
</reference>
<gene>
    <name evidence="1" type="ORF">NTHI1209_01042</name>
</gene>